<accession>A0ABT9W4F3</accession>
<comment type="caution">
    <text evidence="2">The sequence shown here is derived from an EMBL/GenBank/DDBJ whole genome shotgun (WGS) entry which is preliminary data.</text>
</comment>
<evidence type="ECO:0000256" key="1">
    <source>
        <dbReference type="SAM" id="Phobius"/>
    </source>
</evidence>
<feature type="transmembrane region" description="Helical" evidence="1">
    <location>
        <begin position="7"/>
        <end position="32"/>
    </location>
</feature>
<dbReference type="Proteomes" id="UP001235840">
    <property type="component" value="Unassembled WGS sequence"/>
</dbReference>
<proteinExistence type="predicted"/>
<keyword evidence="1" id="KW-1133">Transmembrane helix</keyword>
<keyword evidence="1" id="KW-0812">Transmembrane</keyword>
<dbReference type="RefSeq" id="WP_307397632.1">
    <property type="nucleotide sequence ID" value="NZ_BAAADK010000047.1"/>
</dbReference>
<gene>
    <name evidence="2" type="ORF">J2S11_004078</name>
</gene>
<evidence type="ECO:0000313" key="2">
    <source>
        <dbReference type="EMBL" id="MDQ0168126.1"/>
    </source>
</evidence>
<reference evidence="2 3" key="1">
    <citation type="submission" date="2023-07" db="EMBL/GenBank/DDBJ databases">
        <title>Genomic Encyclopedia of Type Strains, Phase IV (KMG-IV): sequencing the most valuable type-strain genomes for metagenomic binning, comparative biology and taxonomic classification.</title>
        <authorList>
            <person name="Goeker M."/>
        </authorList>
    </citation>
    <scope>NUCLEOTIDE SEQUENCE [LARGE SCALE GENOMIC DNA]</scope>
    <source>
        <strain evidence="2 3">DSM 12751</strain>
    </source>
</reference>
<name>A0ABT9W4F3_9BACI</name>
<organism evidence="2 3">
    <name type="scientific">Caldalkalibacillus horti</name>
    <dbReference type="NCBI Taxonomy" id="77523"/>
    <lineage>
        <taxon>Bacteria</taxon>
        <taxon>Bacillati</taxon>
        <taxon>Bacillota</taxon>
        <taxon>Bacilli</taxon>
        <taxon>Bacillales</taxon>
        <taxon>Bacillaceae</taxon>
        <taxon>Caldalkalibacillus</taxon>
    </lineage>
</organism>
<keyword evidence="3" id="KW-1185">Reference proteome</keyword>
<evidence type="ECO:0000313" key="3">
    <source>
        <dbReference type="Proteomes" id="UP001235840"/>
    </source>
</evidence>
<protein>
    <submittedName>
        <fullName evidence="2">Uncharacterized protein</fullName>
    </submittedName>
</protein>
<keyword evidence="1" id="KW-0472">Membrane</keyword>
<dbReference type="EMBL" id="JAUSTY010000024">
    <property type="protein sequence ID" value="MDQ0168126.1"/>
    <property type="molecule type" value="Genomic_DNA"/>
</dbReference>
<sequence length="59" mass="6731">MEFVVDFVLIGLLIIAFTAFSGIISTTIASWFGGKKKDDAYDFTVRTKDNWKPVERKRS</sequence>